<organism evidence="2 3">
    <name type="scientific">Candidatus Woesebacteria bacterium GW2011_GWA1_37_8</name>
    <dbReference type="NCBI Taxonomy" id="1618546"/>
    <lineage>
        <taxon>Bacteria</taxon>
        <taxon>Candidatus Woeseibacteriota</taxon>
    </lineage>
</organism>
<protein>
    <recommendedName>
        <fullName evidence="4">DUF2130 domain-containing protein</fullName>
    </recommendedName>
</protein>
<dbReference type="InterPro" id="IPR019219">
    <property type="entry name" value="DUF2130"/>
</dbReference>
<dbReference type="Proteomes" id="UP000034603">
    <property type="component" value="Unassembled WGS sequence"/>
</dbReference>
<sequence>MTDVLKHQIEEDVKSAIENKLKKEIEEKSKMEFDDLERKLKEKDEKVKILQEQELNLREQKRKVEEKEKELELELTRKIDEARKNIEAEVLQKASDDHRLKDLEKDKLITDLKKSLEDAQRKANQGSQQSQGEVMELELEEILRREFPDDEISEVKKGQRGADIVQTVHDKMGRGCGKILWESKNAQWSAGWINKLRDDQREAKADLSVLVVENAPEGLDTFDYRERVWITKRRFFHALAIALRFDLIHIYFERVSSVGKDEKMEVIYQYLTGAEFKHRIEAIVDAFSALQENIEKEKRFFNVKWAREEKEIRKIIDNTHGMWGELQSVTNRSLPQIKSLELDSGDN</sequence>
<proteinExistence type="predicted"/>
<comment type="caution">
    <text evidence="2">The sequence shown here is derived from an EMBL/GenBank/DDBJ whole genome shotgun (WGS) entry which is preliminary data.</text>
</comment>
<keyword evidence="1" id="KW-0175">Coiled coil</keyword>
<dbReference type="EMBL" id="LBTR01000002">
    <property type="protein sequence ID" value="KKQ46335.1"/>
    <property type="molecule type" value="Genomic_DNA"/>
</dbReference>
<dbReference type="PATRIC" id="fig|1618546.3.peg.49"/>
<accession>A0A0G0I5T1</accession>
<gene>
    <name evidence="2" type="ORF">US62_C0002G0018</name>
</gene>
<evidence type="ECO:0000313" key="3">
    <source>
        <dbReference type="Proteomes" id="UP000034603"/>
    </source>
</evidence>
<dbReference type="Pfam" id="PF09903">
    <property type="entry name" value="DUF2130"/>
    <property type="match status" value="1"/>
</dbReference>
<name>A0A0G0I5T1_9BACT</name>
<evidence type="ECO:0008006" key="4">
    <source>
        <dbReference type="Google" id="ProtNLM"/>
    </source>
</evidence>
<dbReference type="AlphaFoldDB" id="A0A0G0I5T1"/>
<feature type="coiled-coil region" evidence="1">
    <location>
        <begin position="26"/>
        <end position="81"/>
    </location>
</feature>
<evidence type="ECO:0000256" key="1">
    <source>
        <dbReference type="SAM" id="Coils"/>
    </source>
</evidence>
<reference evidence="2 3" key="1">
    <citation type="journal article" date="2015" name="Nature">
        <title>rRNA introns, odd ribosomes, and small enigmatic genomes across a large radiation of phyla.</title>
        <authorList>
            <person name="Brown C.T."/>
            <person name="Hug L.A."/>
            <person name="Thomas B.C."/>
            <person name="Sharon I."/>
            <person name="Castelle C.J."/>
            <person name="Singh A."/>
            <person name="Wilkins M.J."/>
            <person name="Williams K.H."/>
            <person name="Banfield J.F."/>
        </authorList>
    </citation>
    <scope>NUCLEOTIDE SEQUENCE [LARGE SCALE GENOMIC DNA]</scope>
</reference>
<evidence type="ECO:0000313" key="2">
    <source>
        <dbReference type="EMBL" id="KKQ46335.1"/>
    </source>
</evidence>